<dbReference type="GO" id="GO:0005524">
    <property type="term" value="F:ATP binding"/>
    <property type="evidence" value="ECO:0007669"/>
    <property type="project" value="UniProtKB-KW"/>
</dbReference>
<dbReference type="InterPro" id="IPR016024">
    <property type="entry name" value="ARM-type_fold"/>
</dbReference>
<dbReference type="GO" id="GO:0005694">
    <property type="term" value="C:chromosome"/>
    <property type="evidence" value="ECO:0007669"/>
    <property type="project" value="TreeGrafter"/>
</dbReference>
<dbReference type="SUPFAM" id="SSF56112">
    <property type="entry name" value="Protein kinase-like (PK-like)"/>
    <property type="match status" value="1"/>
</dbReference>
<dbReference type="InterPro" id="IPR017850">
    <property type="entry name" value="Alkaline_phosphatase_core_sf"/>
</dbReference>
<dbReference type="GO" id="GO:0006506">
    <property type="term" value="P:GPI anchor biosynthetic process"/>
    <property type="evidence" value="ECO:0007669"/>
    <property type="project" value="InterPro"/>
</dbReference>
<dbReference type="InterPro" id="IPR018936">
    <property type="entry name" value="PI3/4_kinase_CS"/>
</dbReference>
<dbReference type="PANTHER" id="PTHR11139:SF69">
    <property type="entry name" value="SERINE_THREONINE-PROTEIN KINASE ATR"/>
    <property type="match status" value="1"/>
</dbReference>
<evidence type="ECO:0000313" key="19">
    <source>
        <dbReference type="Proteomes" id="UP001175271"/>
    </source>
</evidence>
<dbReference type="SMART" id="SM00146">
    <property type="entry name" value="PI3Kc"/>
    <property type="match status" value="1"/>
</dbReference>
<gene>
    <name evidence="18" type="ORF">QR680_012784</name>
</gene>
<dbReference type="GO" id="GO:0004674">
    <property type="term" value="F:protein serine/threonine kinase activity"/>
    <property type="evidence" value="ECO:0007669"/>
    <property type="project" value="UniProtKB-KW"/>
</dbReference>
<dbReference type="InterPro" id="IPR000403">
    <property type="entry name" value="PI3/4_kinase_cat_dom"/>
</dbReference>
<proteinExistence type="inferred from homology"/>
<evidence type="ECO:0000256" key="13">
    <source>
        <dbReference type="ARBA" id="ARBA00024420"/>
    </source>
</evidence>
<keyword evidence="5" id="KW-0723">Serine/threonine-protein kinase</keyword>
<dbReference type="EMBL" id="JAUCMV010000002">
    <property type="protein sequence ID" value="KAK0416986.1"/>
    <property type="molecule type" value="Genomic_DNA"/>
</dbReference>
<dbReference type="PROSITE" id="PS51189">
    <property type="entry name" value="FAT"/>
    <property type="match status" value="1"/>
</dbReference>
<comment type="similarity">
    <text evidence="3">Belongs to the PI3/PI4-kinase family. ATM subfamily.</text>
</comment>
<keyword evidence="11" id="KW-0234">DNA repair</keyword>
<keyword evidence="8" id="KW-0227">DNA damage</keyword>
<evidence type="ECO:0000256" key="11">
    <source>
        <dbReference type="ARBA" id="ARBA00023204"/>
    </source>
</evidence>
<evidence type="ECO:0000256" key="12">
    <source>
        <dbReference type="ARBA" id="ARBA00023242"/>
    </source>
</evidence>
<dbReference type="CDD" id="cd16024">
    <property type="entry name" value="GPI_EPT_2"/>
    <property type="match status" value="1"/>
</dbReference>
<dbReference type="InterPro" id="IPR011009">
    <property type="entry name" value="Kinase-like_dom_sf"/>
</dbReference>
<evidence type="ECO:0000256" key="1">
    <source>
        <dbReference type="ARBA" id="ARBA00004123"/>
    </source>
</evidence>
<dbReference type="InterPro" id="IPR002591">
    <property type="entry name" value="Phosphodiest/P_Trfase"/>
</dbReference>
<comment type="subcellular location">
    <subcellularLocation>
        <location evidence="1">Nucleus</location>
    </subcellularLocation>
</comment>
<keyword evidence="9" id="KW-0418">Kinase</keyword>
<dbReference type="SUPFAM" id="SSF53649">
    <property type="entry name" value="Alkaline phosphatase-like"/>
    <property type="match status" value="1"/>
</dbReference>
<reference evidence="18" key="1">
    <citation type="submission" date="2023-06" db="EMBL/GenBank/DDBJ databases">
        <title>Genomic analysis of the entomopathogenic nematode Steinernema hermaphroditum.</title>
        <authorList>
            <person name="Schwarz E.M."/>
            <person name="Heppert J.K."/>
            <person name="Baniya A."/>
            <person name="Schwartz H.T."/>
            <person name="Tan C.-H."/>
            <person name="Antoshechkin I."/>
            <person name="Sternberg P.W."/>
            <person name="Goodrich-Blair H."/>
            <person name="Dillman A.R."/>
        </authorList>
    </citation>
    <scope>NUCLEOTIDE SEQUENCE</scope>
    <source>
        <strain evidence="18">PS9179</strain>
        <tissue evidence="18">Whole animal</tissue>
    </source>
</reference>
<dbReference type="EC" id="2.7.11.1" evidence="4"/>
<feature type="transmembrane region" description="Helical" evidence="14">
    <location>
        <begin position="429"/>
        <end position="446"/>
    </location>
</feature>
<evidence type="ECO:0000256" key="6">
    <source>
        <dbReference type="ARBA" id="ARBA00022679"/>
    </source>
</evidence>
<dbReference type="InterPro" id="IPR003152">
    <property type="entry name" value="FATC_dom"/>
</dbReference>
<evidence type="ECO:0000256" key="14">
    <source>
        <dbReference type="SAM" id="Phobius"/>
    </source>
</evidence>
<comment type="similarity">
    <text evidence="2">Belongs to the PIGG/PIGN/PIGO family. PIGG subfamily.</text>
</comment>
<dbReference type="GO" id="GO:0016020">
    <property type="term" value="C:membrane"/>
    <property type="evidence" value="ECO:0007669"/>
    <property type="project" value="GOC"/>
</dbReference>
<evidence type="ECO:0000259" key="17">
    <source>
        <dbReference type="PROSITE" id="PS51190"/>
    </source>
</evidence>
<keyword evidence="12" id="KW-0539">Nucleus</keyword>
<name>A0AA39M0E5_9BILA</name>
<dbReference type="Pfam" id="PF01663">
    <property type="entry name" value="Phosphodiest"/>
    <property type="match status" value="1"/>
</dbReference>
<feature type="transmembrane region" description="Helical" evidence="14">
    <location>
        <begin position="400"/>
        <end position="417"/>
    </location>
</feature>
<comment type="caution">
    <text evidence="18">The sequence shown here is derived from an EMBL/GenBank/DDBJ whole genome shotgun (WGS) entry which is preliminary data.</text>
</comment>
<dbReference type="Proteomes" id="UP001175271">
    <property type="component" value="Unassembled WGS sequence"/>
</dbReference>
<feature type="domain" description="FAT" evidence="16">
    <location>
        <begin position="1954"/>
        <end position="2535"/>
    </location>
</feature>
<dbReference type="SUPFAM" id="SSF48371">
    <property type="entry name" value="ARM repeat"/>
    <property type="match status" value="1"/>
</dbReference>
<keyword evidence="14" id="KW-0812">Transmembrane</keyword>
<dbReference type="Pfam" id="PF02259">
    <property type="entry name" value="FAT"/>
    <property type="match status" value="1"/>
</dbReference>
<dbReference type="InterPro" id="IPR014009">
    <property type="entry name" value="PIK_FAT"/>
</dbReference>
<dbReference type="InterPro" id="IPR037674">
    <property type="entry name" value="PIG-G_N"/>
</dbReference>
<accession>A0AA39M0E5</accession>
<keyword evidence="14" id="KW-1133">Transmembrane helix</keyword>
<dbReference type="Pfam" id="PF08064">
    <property type="entry name" value="UME"/>
    <property type="match status" value="1"/>
</dbReference>
<evidence type="ECO:0000256" key="3">
    <source>
        <dbReference type="ARBA" id="ARBA00010769"/>
    </source>
</evidence>
<evidence type="ECO:0000256" key="2">
    <source>
        <dbReference type="ARBA" id="ARBA00005315"/>
    </source>
</evidence>
<dbReference type="InterPro" id="IPR003151">
    <property type="entry name" value="PIK-rel_kinase_FAT"/>
</dbReference>
<evidence type="ECO:0000256" key="8">
    <source>
        <dbReference type="ARBA" id="ARBA00022763"/>
    </source>
</evidence>
<dbReference type="GO" id="GO:0005634">
    <property type="term" value="C:nucleus"/>
    <property type="evidence" value="ECO:0007669"/>
    <property type="project" value="UniProtKB-SubCell"/>
</dbReference>
<keyword evidence="14" id="KW-0472">Membrane</keyword>
<dbReference type="InterPro" id="IPR012993">
    <property type="entry name" value="UME"/>
</dbReference>
<dbReference type="InterPro" id="IPR050517">
    <property type="entry name" value="DDR_Repair_Kinase"/>
</dbReference>
<protein>
    <recommendedName>
        <fullName evidence="13">Serine/threonine-protein kinase ATR</fullName>
        <ecNumber evidence="4">2.7.11.1</ecNumber>
    </recommendedName>
</protein>
<evidence type="ECO:0000256" key="9">
    <source>
        <dbReference type="ARBA" id="ARBA00022777"/>
    </source>
</evidence>
<dbReference type="InterPro" id="IPR045687">
    <property type="entry name" value="PIGG/GPI7_C"/>
</dbReference>
<dbReference type="InterPro" id="IPR057564">
    <property type="entry name" value="HEAT_ATR"/>
</dbReference>
<dbReference type="Pfam" id="PF19316">
    <property type="entry name" value="PIGO_PIGG"/>
    <property type="match status" value="2"/>
</dbReference>
<evidence type="ECO:0000256" key="7">
    <source>
        <dbReference type="ARBA" id="ARBA00022741"/>
    </source>
</evidence>
<dbReference type="Gene3D" id="1.10.1070.11">
    <property type="entry name" value="Phosphatidylinositol 3-/4-kinase, catalytic domain"/>
    <property type="match status" value="1"/>
</dbReference>
<dbReference type="InterPro" id="IPR036940">
    <property type="entry name" value="PI3/4_kinase_cat_sf"/>
</dbReference>
<dbReference type="CDD" id="cd00892">
    <property type="entry name" value="PIKKc_ATR"/>
    <property type="match status" value="1"/>
</dbReference>
<feature type="domain" description="PI3K/PI4K catalytic" evidence="15">
    <location>
        <begin position="2666"/>
        <end position="2977"/>
    </location>
</feature>
<dbReference type="PROSITE" id="PS50290">
    <property type="entry name" value="PI3_4_KINASE_3"/>
    <property type="match status" value="1"/>
</dbReference>
<evidence type="ECO:0000259" key="16">
    <source>
        <dbReference type="PROSITE" id="PS51189"/>
    </source>
</evidence>
<dbReference type="SMART" id="SM01343">
    <property type="entry name" value="FATC"/>
    <property type="match status" value="1"/>
</dbReference>
<evidence type="ECO:0000256" key="10">
    <source>
        <dbReference type="ARBA" id="ARBA00022840"/>
    </source>
</evidence>
<keyword evidence="10" id="KW-0067">ATP-binding</keyword>
<keyword evidence="6" id="KW-0808">Transferase</keyword>
<keyword evidence="19" id="KW-1185">Reference proteome</keyword>
<dbReference type="GO" id="GO:0051377">
    <property type="term" value="F:mannose-ethanolamine phosphotransferase activity"/>
    <property type="evidence" value="ECO:0007669"/>
    <property type="project" value="InterPro"/>
</dbReference>
<dbReference type="Gene3D" id="3.30.1010.10">
    <property type="entry name" value="Phosphatidylinositol 3-kinase Catalytic Subunit, Chain A, domain 4"/>
    <property type="match status" value="1"/>
</dbReference>
<evidence type="ECO:0000259" key="15">
    <source>
        <dbReference type="PROSITE" id="PS50290"/>
    </source>
</evidence>
<dbReference type="Gene3D" id="3.40.720.10">
    <property type="entry name" value="Alkaline Phosphatase, subunit A"/>
    <property type="match status" value="1"/>
</dbReference>
<evidence type="ECO:0000313" key="18">
    <source>
        <dbReference type="EMBL" id="KAK0416986.1"/>
    </source>
</evidence>
<keyword evidence="7" id="KW-0547">Nucleotide-binding</keyword>
<dbReference type="GO" id="GO:0006281">
    <property type="term" value="P:DNA repair"/>
    <property type="evidence" value="ECO:0007669"/>
    <property type="project" value="UniProtKB-KW"/>
</dbReference>
<dbReference type="PANTHER" id="PTHR11139">
    <property type="entry name" value="ATAXIA TELANGIECTASIA MUTATED ATM -RELATED"/>
    <property type="match status" value="1"/>
</dbReference>
<dbReference type="PROSITE" id="PS51190">
    <property type="entry name" value="FATC"/>
    <property type="match status" value="1"/>
</dbReference>
<sequence length="3021" mass="343561">MVDTRAVALAAFAVSTVLFAVVFFPVPPSEISRAEKLELHGACREAPRPFEKLVLMVIDAWSWNFLEAARSDMPFVWKAIDAREAILFVANVQTPTVTLPRIKAIVSGTISSFVDVVFNFFSSDYKSDSLISILNESSSRMVFYGDDTWLKMFPTAFLRSSGVHSFFVRDFTEVDDNVTRGLDSEIASNFRDFDALFLHYLGLDHIGHSLGGKDPQIPVKLREMDVIVEKIHMNLGKLNHSSLLVVLGDHGMTEAGGHGGSSKSEVSVPIVIFPVNGAPLPATSEEPFSKIQQIDLVSSLSGLLGLRIPNENLGVSFSSQISDSVWSLFNLRQIVNAFLRRSSSERLLYCKSKLDTVVDQLCSAPTAHSKIVRPVVRVCQQELRRLQADLMSSQSFNAELLIFSLILSFTAIAFYFSSKTKRIPADTPLEVAFFFAILLEPLIYFASSLTEEEHDVWYFLYSSFLMLSSVHSPKSNLMLLVLHRISRGFTEGRRRRWNLEDSGESSFPDLSTVFTTFATWHMDAVRIFTVASLLLSRRLSVRKALLVGWILAVVRDEFVPLCVLNVLASLLPKSTYGSFLALMSSFYYLGNSNSISTIDISVGYTGLASYQPVVVAVQIALNLYSGPLIVTLLAKSLEIEGFGDLVVMSRVLSLAITMLSLFLQRHHLFVWTVFAPKFIYEIGHFFISVIVLALINGNVRQLDMKLTWTPEGFTRLTDHLVLRSQALSEKADAENYDHDIHMICQAMDMNFYLIQHFDSSPLTSEHMMTFLLSFLDFLEDFLTEPVRLWVFSKHVEGASDARKMNKIEHAETAEKLVSTVVKLFPPGFVSTLILQLHRLLSEFSLRVSFNHGICEGRYRTIAFNIDDDGTRYCFVESLLNVVFHSVDFSSLSEDSVHYLWSACYKTITYKNATTYARTKAVSVIMRLLKARKCSGLMAIHIVDLILAAELQALEGGDDVVDRRELLKCLEFITPAVRCTDRNTWLGDLSSDILLNWARRCVNIIFKQRVYVVHVDNFASSCIYKLSRATNVDEETFKAYEILARRLNDFLKSVFRAPMKNRQQVIRDAIVFLIYVDGRSGECSCRETILALLSPVTDEQISETLIEYLNNLSVVIEALAESNSSSAPHMIRTLFPSKENIFFLLKRSCGLVDGSRVLTPLMTIVAGAIVCDGVDNNAIMSFLSVPWLMDNFDIDWKLFESDNQILRDVKKCVFQRSVPYMFQAKRITLQAISKFRFNDEWRKCIFHVALSNPEVFREALTYFPSFLRTLSGKDEEISNRRLFIRRAPEICKEVVPYLFNVIRNVQWTDVEVNRACNLVDECMDTLAEVFEFNSRSSFLSKAFKSMYAQLIACSGEHRQEATVVVDRLAHCMGRKVLQLVEDSFPIILRTILLKSPYDSKSIARDWQIVDGFLLALTNLKMKDFIKNKLSACIDQMLYNLSLCEEFCKDELNKMSAMQGCTMTDYSLTYHLRDTYLGVLLKFRQVLVNDEYYSMRPVLLRSLSTFMTSLDSSFMDKIAPRMIMVLRTATELGEISVPAWNTFVHCLTPSTIIRMLPYIFVSAAPILHVESAKSMLDFVRRALATNELTNEERNRLKRISAIMYDNDMLQLDDYLPLNAKVLPNSTLLSYCIQALKEEGVEVVEVVLSKLLKILPSMTLEDNVAARLVHVLLRTIRTNPLRRVHVQVSRCLGIIGAIDPARIAQFVTYAKTRADDYIDFDVHKNKFFATLLTNCAKLHMECVDVRSVDYIAFGIQLVLSKLSEFSTIDLTAIEQEMKKEYIEEIEPFKRSCFRMTGALNSPVGERPVASVPLIRTYDEWLGQWYAICADYVMNEELHEVFVALKFITSTGCADMNFGLFALCRVMIQLLIEGNEDYVKQCIQEMITVLQRAFENEGWPEQAAHAVFSVIDTAEKYLLFRAKELKKNECRESDDAIYNRVEGFIRLIMETKVDEDSLAVLVAQTCHCPVRALRWLEKYCIQLDTQNIAMCTRHQFFLLEKIYADLDNTDGVLGAFECIEATSSTSPEEAIVFFETAGHYNEALSFYKSGTLSVPLMKSLLRLNKPEMAWNAYASLCNEVGLSSTNDTGVLRSYQIEAAWRLSKWSDVDALVTEMESTPRTTWTWGSFTASIFSAIRSNNPDKLETRLKRARSRLASAMKAMTMEDSDTYSQCYKYILQLSILTEIEQGVSSLELLKPARDYTVREREIEKVLTGWKNRSDVAMNAVWIQEPMFAVRRSLLEPSNAHPKLVAPTVCNLLLQSSRVARQAGHHQLAWTFLVQAKDKGVNEIDVVKEESRYLFEKGESARAVTLLESATCRLFPAEARAFKECMVSSKSRFDSIITECGTTDENLAAFVKSKVLLCEYLQRGGESSPDDLYKAYVFLNKFGDKTEDLCYRVALFQDSYVYSRDGALDDILISELLRSYSMVLRKGRSHLFHAMPRILTIWLDTAQEIIPVKTPKSGKTVQAYRDASTFNQIIRDLFSRVNHFMFYTAFAQLISRITHPNESVFDVLKDILSTLIADYPHQCLWKSISVYRSSDRTSKGRFERCSNIYEVAKRKGQNVQQLISHYAYVAKEFMKVCDETRFTKGQTKGSISTKFPQIANFFVDGTMHDVRSHQPRGKPLLLLPLSELLEQEMEPPVHTLTQIVGDYSMTSDPKDFPSIFIDSVIDEFEVINSIARPKRCVLRGSDGKEYPILFKPSDELRKDSRVMDIARMVNSLLMQNADARRKNLSIRTYTVIPLQEKGGLIEWVPNLKPLRRAILPLVVGKLERRGQRHSEGAVQQLLNAELSPEERLNGLRQLYEKYPVVMSEWFRENFNDPARWYAARMAFTTTTAVMSMVGFILGLGDRHAENILLDEGSGQIIHVDYNMLFYKAEELRVPEVVPFRLTRNVIDGFGPTGVEGVYRKACETTMTILREKKDMLITVLQAFCHDPLLEWGVERSQQHRQNHTKGNAMNQVKPADEVVFMVEERLIGKIVSPKVFKSKLTNIPMSVQGQVAKLINIAKDERKLSVMYVGWAPHF</sequence>
<dbReference type="GO" id="GO:0000077">
    <property type="term" value="P:DNA damage checkpoint signaling"/>
    <property type="evidence" value="ECO:0007669"/>
    <property type="project" value="TreeGrafter"/>
</dbReference>
<evidence type="ECO:0000256" key="4">
    <source>
        <dbReference type="ARBA" id="ARBA00012513"/>
    </source>
</evidence>
<feature type="domain" description="FATC" evidence="17">
    <location>
        <begin position="2989"/>
        <end position="3021"/>
    </location>
</feature>
<dbReference type="Pfam" id="PF00454">
    <property type="entry name" value="PI3_PI4_kinase"/>
    <property type="match status" value="1"/>
</dbReference>
<dbReference type="GO" id="GO:0000723">
    <property type="term" value="P:telomere maintenance"/>
    <property type="evidence" value="ECO:0007669"/>
    <property type="project" value="TreeGrafter"/>
</dbReference>
<dbReference type="Pfam" id="PF02260">
    <property type="entry name" value="FATC"/>
    <property type="match status" value="1"/>
</dbReference>
<organism evidence="18 19">
    <name type="scientific">Steinernema hermaphroditum</name>
    <dbReference type="NCBI Taxonomy" id="289476"/>
    <lineage>
        <taxon>Eukaryota</taxon>
        <taxon>Metazoa</taxon>
        <taxon>Ecdysozoa</taxon>
        <taxon>Nematoda</taxon>
        <taxon>Chromadorea</taxon>
        <taxon>Rhabditida</taxon>
        <taxon>Tylenchina</taxon>
        <taxon>Panagrolaimomorpha</taxon>
        <taxon>Strongyloidoidea</taxon>
        <taxon>Steinernematidae</taxon>
        <taxon>Steinernema</taxon>
    </lineage>
</organism>
<dbReference type="Pfam" id="PF23593">
    <property type="entry name" value="HEAT_ATR"/>
    <property type="match status" value="1"/>
</dbReference>
<evidence type="ECO:0000256" key="5">
    <source>
        <dbReference type="ARBA" id="ARBA00022527"/>
    </source>
</evidence>
<dbReference type="PROSITE" id="PS00916">
    <property type="entry name" value="PI3_4_KINASE_2"/>
    <property type="match status" value="1"/>
</dbReference>